<reference evidence="2" key="1">
    <citation type="submission" date="2023-06" db="EMBL/GenBank/DDBJ databases">
        <title>Black Yeasts Isolated from many extreme environments.</title>
        <authorList>
            <person name="Coleine C."/>
            <person name="Stajich J.E."/>
            <person name="Selbmann L."/>
        </authorList>
    </citation>
    <scope>NUCLEOTIDE SEQUENCE</scope>
    <source>
        <strain evidence="2">CCFEE 5200</strain>
    </source>
</reference>
<evidence type="ECO:0000256" key="1">
    <source>
        <dbReference type="SAM" id="MobiDB-lite"/>
    </source>
</evidence>
<name>A0AAN6JV17_9PEZI</name>
<organism evidence="2 3">
    <name type="scientific">Friedmanniomyces endolithicus</name>
    <dbReference type="NCBI Taxonomy" id="329885"/>
    <lineage>
        <taxon>Eukaryota</taxon>
        <taxon>Fungi</taxon>
        <taxon>Dikarya</taxon>
        <taxon>Ascomycota</taxon>
        <taxon>Pezizomycotina</taxon>
        <taxon>Dothideomycetes</taxon>
        <taxon>Dothideomycetidae</taxon>
        <taxon>Mycosphaerellales</taxon>
        <taxon>Teratosphaeriaceae</taxon>
        <taxon>Friedmanniomyces</taxon>
    </lineage>
</organism>
<dbReference type="Proteomes" id="UP001175353">
    <property type="component" value="Unassembled WGS sequence"/>
</dbReference>
<feature type="compositionally biased region" description="Basic residues" evidence="1">
    <location>
        <begin position="1"/>
        <end position="12"/>
    </location>
</feature>
<feature type="non-terminal residue" evidence="2">
    <location>
        <position position="87"/>
    </location>
</feature>
<accession>A0AAN6JV17</accession>
<gene>
    <name evidence="2" type="ORF">LTR91_027087</name>
</gene>
<keyword evidence="3" id="KW-1185">Reference proteome</keyword>
<proteinExistence type="predicted"/>
<feature type="region of interest" description="Disordered" evidence="1">
    <location>
        <begin position="1"/>
        <end position="87"/>
    </location>
</feature>
<protein>
    <submittedName>
        <fullName evidence="2">Uncharacterized protein</fullName>
    </submittedName>
</protein>
<dbReference type="EMBL" id="JAUJLE010002055">
    <property type="protein sequence ID" value="KAK0948359.1"/>
    <property type="molecule type" value="Genomic_DNA"/>
</dbReference>
<evidence type="ECO:0000313" key="2">
    <source>
        <dbReference type="EMBL" id="KAK0948359.1"/>
    </source>
</evidence>
<evidence type="ECO:0000313" key="3">
    <source>
        <dbReference type="Proteomes" id="UP001175353"/>
    </source>
</evidence>
<dbReference type="AlphaFoldDB" id="A0AAN6JV17"/>
<feature type="non-terminal residue" evidence="2">
    <location>
        <position position="1"/>
    </location>
</feature>
<comment type="caution">
    <text evidence="2">The sequence shown here is derived from an EMBL/GenBank/DDBJ whole genome shotgun (WGS) entry which is preliminary data.</text>
</comment>
<feature type="compositionally biased region" description="Basic and acidic residues" evidence="1">
    <location>
        <begin position="48"/>
        <end position="62"/>
    </location>
</feature>
<sequence>ARGSGRRPHRAAGGRGRYQAARDQPPVGRERRAGGAHAGDGDEGGAARVEDEPARGDVEGGERTGSGADGAGAEHRAQDSAGCWAYL</sequence>